<gene>
    <name evidence="2" type="ORF">K443DRAFT_15901</name>
</gene>
<proteinExistence type="predicted"/>
<feature type="region of interest" description="Disordered" evidence="1">
    <location>
        <begin position="1"/>
        <end position="21"/>
    </location>
</feature>
<dbReference type="EMBL" id="KN839530">
    <property type="protein sequence ID" value="KIJ89658.1"/>
    <property type="molecule type" value="Genomic_DNA"/>
</dbReference>
<organism evidence="2 3">
    <name type="scientific">Laccaria amethystina LaAM-08-1</name>
    <dbReference type="NCBI Taxonomy" id="1095629"/>
    <lineage>
        <taxon>Eukaryota</taxon>
        <taxon>Fungi</taxon>
        <taxon>Dikarya</taxon>
        <taxon>Basidiomycota</taxon>
        <taxon>Agaricomycotina</taxon>
        <taxon>Agaricomycetes</taxon>
        <taxon>Agaricomycetidae</taxon>
        <taxon>Agaricales</taxon>
        <taxon>Agaricineae</taxon>
        <taxon>Hydnangiaceae</taxon>
        <taxon>Laccaria</taxon>
    </lineage>
</organism>
<evidence type="ECO:0000313" key="3">
    <source>
        <dbReference type="Proteomes" id="UP000054477"/>
    </source>
</evidence>
<reference evidence="2 3" key="1">
    <citation type="submission" date="2014-04" db="EMBL/GenBank/DDBJ databases">
        <authorList>
            <consortium name="DOE Joint Genome Institute"/>
            <person name="Kuo A."/>
            <person name="Kohler A."/>
            <person name="Nagy L.G."/>
            <person name="Floudas D."/>
            <person name="Copeland A."/>
            <person name="Barry K.W."/>
            <person name="Cichocki N."/>
            <person name="Veneault-Fourrey C."/>
            <person name="LaButti K."/>
            <person name="Lindquist E.A."/>
            <person name="Lipzen A."/>
            <person name="Lundell T."/>
            <person name="Morin E."/>
            <person name="Murat C."/>
            <person name="Sun H."/>
            <person name="Tunlid A."/>
            <person name="Henrissat B."/>
            <person name="Grigoriev I.V."/>
            <person name="Hibbett D.S."/>
            <person name="Martin F."/>
            <person name="Nordberg H.P."/>
            <person name="Cantor M.N."/>
            <person name="Hua S.X."/>
        </authorList>
    </citation>
    <scope>NUCLEOTIDE SEQUENCE [LARGE SCALE GENOMIC DNA]</scope>
    <source>
        <strain evidence="2 3">LaAM-08-1</strain>
    </source>
</reference>
<accession>A0A0C9WPV0</accession>
<name>A0A0C9WPV0_9AGAR</name>
<keyword evidence="3" id="KW-1185">Reference proteome</keyword>
<dbReference type="HOGENOM" id="CLU_1326569_0_0_1"/>
<sequence>MKEFENNDQQQFDELHPRLPSSPTPTFVLHHRPLRALAPHTFHTEPNRRELKTCLSASSYPPAPLAERENLSQPVPLALSDCLTTLCVYAVKHENDGWHRVHPSLFSLTAWYRPSFSATQVSYWHITVTVNFYLCDANSSSICAVRKRINQGSMAESTTTGGRVLKIPLRIRTSRAIPSDSIDAHRGYDLVPTTTCGRNEFLTRFRG</sequence>
<dbReference type="Proteomes" id="UP000054477">
    <property type="component" value="Unassembled WGS sequence"/>
</dbReference>
<protein>
    <submittedName>
        <fullName evidence="2">Uncharacterized protein</fullName>
    </submittedName>
</protein>
<dbReference type="AlphaFoldDB" id="A0A0C9WPV0"/>
<evidence type="ECO:0000256" key="1">
    <source>
        <dbReference type="SAM" id="MobiDB-lite"/>
    </source>
</evidence>
<evidence type="ECO:0000313" key="2">
    <source>
        <dbReference type="EMBL" id="KIJ89658.1"/>
    </source>
</evidence>
<reference evidence="3" key="2">
    <citation type="submission" date="2015-01" db="EMBL/GenBank/DDBJ databases">
        <title>Evolutionary Origins and Diversification of the Mycorrhizal Mutualists.</title>
        <authorList>
            <consortium name="DOE Joint Genome Institute"/>
            <consortium name="Mycorrhizal Genomics Consortium"/>
            <person name="Kohler A."/>
            <person name="Kuo A."/>
            <person name="Nagy L.G."/>
            <person name="Floudas D."/>
            <person name="Copeland A."/>
            <person name="Barry K.W."/>
            <person name="Cichocki N."/>
            <person name="Veneault-Fourrey C."/>
            <person name="LaButti K."/>
            <person name="Lindquist E.A."/>
            <person name="Lipzen A."/>
            <person name="Lundell T."/>
            <person name="Morin E."/>
            <person name="Murat C."/>
            <person name="Riley R."/>
            <person name="Ohm R."/>
            <person name="Sun H."/>
            <person name="Tunlid A."/>
            <person name="Henrissat B."/>
            <person name="Grigoriev I.V."/>
            <person name="Hibbett D.S."/>
            <person name="Martin F."/>
        </authorList>
    </citation>
    <scope>NUCLEOTIDE SEQUENCE [LARGE SCALE GENOMIC DNA]</scope>
    <source>
        <strain evidence="3">LaAM-08-1</strain>
    </source>
</reference>